<keyword evidence="8 11" id="KW-0012">Acyltransferase</keyword>
<keyword evidence="7" id="KW-0862">Zinc</keyword>
<evidence type="ECO:0000256" key="11">
    <source>
        <dbReference type="PIRNR" id="PIRNR010130"/>
    </source>
</evidence>
<comment type="catalytic activity">
    <reaction evidence="11">
        <text>propanoyl-CoA + phosphate = propanoyl phosphate + CoA</text>
        <dbReference type="Rhea" id="RHEA:28046"/>
        <dbReference type="ChEBI" id="CHEBI:43474"/>
        <dbReference type="ChEBI" id="CHEBI:57287"/>
        <dbReference type="ChEBI" id="CHEBI:57392"/>
        <dbReference type="ChEBI" id="CHEBI:58933"/>
        <dbReference type="EC" id="2.3.1.222"/>
    </reaction>
</comment>
<dbReference type="GO" id="GO:0031469">
    <property type="term" value="C:bacterial microcompartment"/>
    <property type="evidence" value="ECO:0007669"/>
    <property type="project" value="UniProtKB-SubCell"/>
</dbReference>
<dbReference type="PANTHER" id="PTHR39453">
    <property type="entry name" value="PHOSPHATE PROPANOYLTRANSFERASE"/>
    <property type="match status" value="1"/>
</dbReference>
<evidence type="ECO:0000256" key="9">
    <source>
        <dbReference type="ARBA" id="ARBA00024322"/>
    </source>
</evidence>
<evidence type="ECO:0000313" key="13">
    <source>
        <dbReference type="Proteomes" id="UP000238322"/>
    </source>
</evidence>
<evidence type="ECO:0000256" key="3">
    <source>
        <dbReference type="ARBA" id="ARBA00012206"/>
    </source>
</evidence>
<dbReference type="Proteomes" id="UP000238322">
    <property type="component" value="Unassembled WGS sequence"/>
</dbReference>
<sequence length="239" mass="26042">MSSSLNIDHATIEQIVRQIVLSQSGGDPIHPVSVQTPAAPKLVVSISARHIHLTDAHVETLFGPGHVLTPMKDLYQDGFYAAEETVMVVGPRRRMLEKVRVLGPTRDYSQVELAFTDAISLGIEAPVRASGKIEGTPGCVLVGPKGAVQLDQGVIRAERHVHMNNRDAEFYGVKNGDRMNLRITSLGCTTTFEDLLVRSDDVSKLEVHIDTDEGNACNLDAATEIQLLKQEPCGCKTKH</sequence>
<dbReference type="NCBIfam" id="NF011652">
    <property type="entry name" value="PRK15070.1"/>
    <property type="match status" value="1"/>
</dbReference>
<name>A0A2S8FBQ7_9BACT</name>
<protein>
    <recommendedName>
        <fullName evidence="4 11">Phosphate propanoyltransferase</fullName>
        <ecNumber evidence="3 11">2.3.1.222</ecNumber>
    </recommendedName>
</protein>
<dbReference type="PANTHER" id="PTHR39453:SF1">
    <property type="entry name" value="PHOSPHATE PROPANOYLTRANSFERASE"/>
    <property type="match status" value="1"/>
</dbReference>
<evidence type="ECO:0000256" key="6">
    <source>
        <dbReference type="ARBA" id="ARBA00022723"/>
    </source>
</evidence>
<evidence type="ECO:0000256" key="8">
    <source>
        <dbReference type="ARBA" id="ARBA00023315"/>
    </source>
</evidence>
<keyword evidence="10" id="KW-1283">Bacterial microcompartment</keyword>
<dbReference type="GO" id="GO:0046872">
    <property type="term" value="F:metal ion binding"/>
    <property type="evidence" value="ECO:0007669"/>
    <property type="project" value="UniProtKB-KW"/>
</dbReference>
<evidence type="ECO:0000256" key="7">
    <source>
        <dbReference type="ARBA" id="ARBA00022833"/>
    </source>
</evidence>
<gene>
    <name evidence="12" type="ORF">C5Y83_26335</name>
</gene>
<evidence type="ECO:0000256" key="10">
    <source>
        <dbReference type="ARBA" id="ARBA00024446"/>
    </source>
</evidence>
<evidence type="ECO:0000256" key="2">
    <source>
        <dbReference type="ARBA" id="ARBA00007342"/>
    </source>
</evidence>
<accession>A0A2S8FBQ7</accession>
<proteinExistence type="inferred from homology"/>
<dbReference type="PIRSF" id="PIRSF010130">
    <property type="entry name" value="PduL"/>
    <property type="match status" value="1"/>
</dbReference>
<evidence type="ECO:0000256" key="4">
    <source>
        <dbReference type="ARBA" id="ARBA00020837"/>
    </source>
</evidence>
<dbReference type="EC" id="2.3.1.222" evidence="3 11"/>
<dbReference type="AlphaFoldDB" id="A0A2S8FBQ7"/>
<dbReference type="EMBL" id="PUHY01000015">
    <property type="protein sequence ID" value="PQO29579.1"/>
    <property type="molecule type" value="Genomic_DNA"/>
</dbReference>
<dbReference type="RefSeq" id="WP_105332773.1">
    <property type="nucleotide sequence ID" value="NZ_PUHY01000015.1"/>
</dbReference>
<dbReference type="OrthoDB" id="9784365at2"/>
<organism evidence="12 13">
    <name type="scientific">Blastopirellula marina</name>
    <dbReference type="NCBI Taxonomy" id="124"/>
    <lineage>
        <taxon>Bacteria</taxon>
        <taxon>Pseudomonadati</taxon>
        <taxon>Planctomycetota</taxon>
        <taxon>Planctomycetia</taxon>
        <taxon>Pirellulales</taxon>
        <taxon>Pirellulaceae</taxon>
        <taxon>Blastopirellula</taxon>
    </lineage>
</organism>
<evidence type="ECO:0000256" key="5">
    <source>
        <dbReference type="ARBA" id="ARBA00022679"/>
    </source>
</evidence>
<evidence type="ECO:0000256" key="1">
    <source>
        <dbReference type="ARBA" id="ARBA00001947"/>
    </source>
</evidence>
<dbReference type="InterPro" id="IPR008300">
    <property type="entry name" value="PTAC"/>
</dbReference>
<dbReference type="GO" id="GO:0016747">
    <property type="term" value="F:acyltransferase activity, transferring groups other than amino-acyl groups"/>
    <property type="evidence" value="ECO:0007669"/>
    <property type="project" value="InterPro"/>
</dbReference>
<comment type="caution">
    <text evidence="12">The sequence shown here is derived from an EMBL/GenBank/DDBJ whole genome shotgun (WGS) entry which is preliminary data.</text>
</comment>
<dbReference type="Pfam" id="PF06130">
    <property type="entry name" value="PTAC"/>
    <property type="match status" value="1"/>
</dbReference>
<comment type="pathway">
    <text evidence="11">Polyol metabolism; 1,2-propanediol degradation.</text>
</comment>
<keyword evidence="6" id="KW-0479">Metal-binding</keyword>
<keyword evidence="5 11" id="KW-0808">Transferase</keyword>
<evidence type="ECO:0000313" key="12">
    <source>
        <dbReference type="EMBL" id="PQO29579.1"/>
    </source>
</evidence>
<dbReference type="UniPathway" id="UPA00621"/>
<reference evidence="12 13" key="1">
    <citation type="submission" date="2018-02" db="EMBL/GenBank/DDBJ databases">
        <title>Comparative genomes isolates from brazilian mangrove.</title>
        <authorList>
            <person name="Araujo J.E."/>
            <person name="Taketani R.G."/>
            <person name="Silva M.C.P."/>
            <person name="Loureco M.V."/>
            <person name="Andreote F.D."/>
        </authorList>
    </citation>
    <scope>NUCLEOTIDE SEQUENCE [LARGE SCALE GENOMIC DNA]</scope>
    <source>
        <strain evidence="12 13">Hex-1 MGV</strain>
    </source>
</reference>
<comment type="cofactor">
    <cofactor evidence="1">
        <name>Zn(2+)</name>
        <dbReference type="ChEBI" id="CHEBI:29105"/>
    </cofactor>
</comment>
<comment type="subcellular location">
    <subcellularLocation>
        <location evidence="9">Bacterial microcompartment</location>
    </subcellularLocation>
</comment>
<comment type="function">
    <text evidence="11">Involved in 1,2-propanediol (1,2-PD) degradation by catalyzing the conversion of propanoyl-CoA to propanoyl-phosphate.</text>
</comment>
<dbReference type="GO" id="GO:0051144">
    <property type="term" value="P:1,2-propanediol catabolic process"/>
    <property type="evidence" value="ECO:0007669"/>
    <property type="project" value="UniProtKB-UniPathway"/>
</dbReference>
<comment type="similarity">
    <text evidence="2 11">Belongs to the PduL family.</text>
</comment>